<dbReference type="InterPro" id="IPR047865">
    <property type="entry name" value="Ribosomal_uL10_bac_type"/>
</dbReference>
<evidence type="ECO:0000313" key="3">
    <source>
        <dbReference type="Proteomes" id="UP000015241"/>
    </source>
</evidence>
<organism evidence="2 3">
    <name type="scientific">Fomitopsis schrenkii</name>
    <name type="common">Brown rot fungus</name>
    <dbReference type="NCBI Taxonomy" id="2126942"/>
    <lineage>
        <taxon>Eukaryota</taxon>
        <taxon>Fungi</taxon>
        <taxon>Dikarya</taxon>
        <taxon>Basidiomycota</taxon>
        <taxon>Agaricomycotina</taxon>
        <taxon>Agaricomycetes</taxon>
        <taxon>Polyporales</taxon>
        <taxon>Fomitopsis</taxon>
    </lineage>
</organism>
<dbReference type="HOGENOM" id="CLU_079421_0_0_1"/>
<dbReference type="EMBL" id="KE504130">
    <property type="protein sequence ID" value="EPT03351.1"/>
    <property type="molecule type" value="Genomic_DNA"/>
</dbReference>
<feature type="non-terminal residue" evidence="2">
    <location>
        <position position="1"/>
    </location>
</feature>
<dbReference type="AlphaFoldDB" id="S8FQ05"/>
<dbReference type="InParanoid" id="S8FQ05"/>
<comment type="similarity">
    <text evidence="1">Belongs to the universal ribosomal protein uL10 family.</text>
</comment>
<evidence type="ECO:0000313" key="2">
    <source>
        <dbReference type="EMBL" id="EPT03351.1"/>
    </source>
</evidence>
<accession>S8FQ05</accession>
<dbReference type="STRING" id="743788.S8FQ05"/>
<gene>
    <name evidence="2" type="ORF">FOMPIDRAFT_6166</name>
</gene>
<reference evidence="2 3" key="1">
    <citation type="journal article" date="2012" name="Science">
        <title>The Paleozoic origin of enzymatic lignin decomposition reconstructed from 31 fungal genomes.</title>
        <authorList>
            <person name="Floudas D."/>
            <person name="Binder M."/>
            <person name="Riley R."/>
            <person name="Barry K."/>
            <person name="Blanchette R.A."/>
            <person name="Henrissat B."/>
            <person name="Martinez A.T."/>
            <person name="Otillar R."/>
            <person name="Spatafora J.W."/>
            <person name="Yadav J.S."/>
            <person name="Aerts A."/>
            <person name="Benoit I."/>
            <person name="Boyd A."/>
            <person name="Carlson A."/>
            <person name="Copeland A."/>
            <person name="Coutinho P.M."/>
            <person name="de Vries R.P."/>
            <person name="Ferreira P."/>
            <person name="Findley K."/>
            <person name="Foster B."/>
            <person name="Gaskell J."/>
            <person name="Glotzer D."/>
            <person name="Gorecki P."/>
            <person name="Heitman J."/>
            <person name="Hesse C."/>
            <person name="Hori C."/>
            <person name="Igarashi K."/>
            <person name="Jurgens J.A."/>
            <person name="Kallen N."/>
            <person name="Kersten P."/>
            <person name="Kohler A."/>
            <person name="Kuees U."/>
            <person name="Kumar T.K.A."/>
            <person name="Kuo A."/>
            <person name="LaButti K."/>
            <person name="Larrondo L.F."/>
            <person name="Lindquist E."/>
            <person name="Ling A."/>
            <person name="Lombard V."/>
            <person name="Lucas S."/>
            <person name="Lundell T."/>
            <person name="Martin R."/>
            <person name="McLaughlin D.J."/>
            <person name="Morgenstern I."/>
            <person name="Morin E."/>
            <person name="Murat C."/>
            <person name="Nagy L.G."/>
            <person name="Nolan M."/>
            <person name="Ohm R.A."/>
            <person name="Patyshakuliyeva A."/>
            <person name="Rokas A."/>
            <person name="Ruiz-Duenas F.J."/>
            <person name="Sabat G."/>
            <person name="Salamov A."/>
            <person name="Samejima M."/>
            <person name="Schmutz J."/>
            <person name="Slot J.C."/>
            <person name="St John F."/>
            <person name="Stenlid J."/>
            <person name="Sun H."/>
            <person name="Sun S."/>
            <person name="Syed K."/>
            <person name="Tsang A."/>
            <person name="Wiebenga A."/>
            <person name="Young D."/>
            <person name="Pisabarro A."/>
            <person name="Eastwood D.C."/>
            <person name="Martin F."/>
            <person name="Cullen D."/>
            <person name="Grigoriev I.V."/>
            <person name="Hibbett D.S."/>
        </authorList>
    </citation>
    <scope>NUCLEOTIDE SEQUENCE</scope>
    <source>
        <strain evidence="3">FP-58527</strain>
    </source>
</reference>
<dbReference type="InterPro" id="IPR043141">
    <property type="entry name" value="Ribosomal_uL10-like_sf"/>
</dbReference>
<dbReference type="eggNOG" id="ENOG502S9YH">
    <property type="taxonomic scope" value="Eukaryota"/>
</dbReference>
<name>S8FQ05_FOMSC</name>
<evidence type="ECO:0000256" key="1">
    <source>
        <dbReference type="ARBA" id="ARBA00008889"/>
    </source>
</evidence>
<keyword evidence="3" id="KW-1185">Reference proteome</keyword>
<dbReference type="Proteomes" id="UP000015241">
    <property type="component" value="Unassembled WGS sequence"/>
</dbReference>
<feature type="non-terminal residue" evidence="2">
    <location>
        <position position="255"/>
    </location>
</feature>
<protein>
    <submittedName>
        <fullName evidence="2">Uncharacterized protein</fullName>
    </submittedName>
</protein>
<dbReference type="PANTHER" id="PTHR11560">
    <property type="entry name" value="39S RIBOSOMAL PROTEIN L10, MITOCHONDRIAL"/>
    <property type="match status" value="1"/>
</dbReference>
<dbReference type="SUPFAM" id="SSF160369">
    <property type="entry name" value="Ribosomal protein L10-like"/>
    <property type="match status" value="1"/>
</dbReference>
<dbReference type="OrthoDB" id="360689at2759"/>
<proteinExistence type="inferred from homology"/>
<sequence>RTYVVNLEPSREYPQRTGPRTYGARKTHLFNRYTRLVEESTQKPVLLFLHSGFIVPRLLQLRLDLEKATARHASTPSLVGPSPVSGPPNFSVMRSSIFGVVLRDHAPIDRQAFVDVATQIEGGLAALTFPNLNPPLMNAILRMLEKTLPVAPKKTEADLEQERKQAAAAFVPGRRPKRVKPEPVPQLKLVGALIEGQLFQAPGVLKVAELPTLETLRAQLVGMLSAPAMQLSMVLSEASGAKLHRTLEGLRRGLE</sequence>